<name>A0A4D6LVU9_VIGUN</name>
<protein>
    <submittedName>
        <fullName evidence="1">Uncharacterized protein</fullName>
    </submittedName>
</protein>
<reference evidence="1 2" key="1">
    <citation type="submission" date="2019-04" db="EMBL/GenBank/DDBJ databases">
        <title>An improved genome assembly and genetic linkage map for asparagus bean, Vigna unguiculata ssp. sesquipedialis.</title>
        <authorList>
            <person name="Xia Q."/>
            <person name="Zhang R."/>
            <person name="Dong Y."/>
        </authorList>
    </citation>
    <scope>NUCLEOTIDE SEQUENCE [LARGE SCALE GENOMIC DNA]</scope>
    <source>
        <tissue evidence="1">Leaf</tissue>
    </source>
</reference>
<sequence length="147" mass="16420">MLSIELTTVSGRSIEISFLTDISGNSINPTSGNFSPLADPAPLAVPRRAALIFFTSLPFLGIPHGYLRQLDQPGLRQPLSTSRSRPASRPKNSRPYFLHVFTLPKSRRELSFPFRSAVYMYLHNRFLQVGNINFPSRLGLSGHLLPQ</sequence>
<evidence type="ECO:0000313" key="2">
    <source>
        <dbReference type="Proteomes" id="UP000501690"/>
    </source>
</evidence>
<proteinExistence type="predicted"/>
<keyword evidence="2" id="KW-1185">Reference proteome</keyword>
<accession>A0A4D6LVU9</accession>
<evidence type="ECO:0000313" key="1">
    <source>
        <dbReference type="EMBL" id="QCD93179.1"/>
    </source>
</evidence>
<organism evidence="1 2">
    <name type="scientific">Vigna unguiculata</name>
    <name type="common">Cowpea</name>
    <dbReference type="NCBI Taxonomy" id="3917"/>
    <lineage>
        <taxon>Eukaryota</taxon>
        <taxon>Viridiplantae</taxon>
        <taxon>Streptophyta</taxon>
        <taxon>Embryophyta</taxon>
        <taxon>Tracheophyta</taxon>
        <taxon>Spermatophyta</taxon>
        <taxon>Magnoliopsida</taxon>
        <taxon>eudicotyledons</taxon>
        <taxon>Gunneridae</taxon>
        <taxon>Pentapetalae</taxon>
        <taxon>rosids</taxon>
        <taxon>fabids</taxon>
        <taxon>Fabales</taxon>
        <taxon>Fabaceae</taxon>
        <taxon>Papilionoideae</taxon>
        <taxon>50 kb inversion clade</taxon>
        <taxon>NPAAA clade</taxon>
        <taxon>indigoferoid/millettioid clade</taxon>
        <taxon>Phaseoleae</taxon>
        <taxon>Vigna</taxon>
    </lineage>
</organism>
<dbReference type="EMBL" id="CP039349">
    <property type="protein sequence ID" value="QCD93179.1"/>
    <property type="molecule type" value="Genomic_DNA"/>
</dbReference>
<dbReference type="AlphaFoldDB" id="A0A4D6LVU9"/>
<dbReference type="Proteomes" id="UP000501690">
    <property type="component" value="Linkage Group LG5"/>
</dbReference>
<gene>
    <name evidence="1" type="ORF">DEO72_LG5g1251</name>
</gene>